<dbReference type="Pfam" id="PF01037">
    <property type="entry name" value="AsnC_trans_reg"/>
    <property type="match status" value="1"/>
</dbReference>
<comment type="caution">
    <text evidence="2">The sequence shown here is derived from an EMBL/GenBank/DDBJ whole genome shotgun (WGS) entry which is preliminary data.</text>
</comment>
<dbReference type="InterPro" id="IPR011008">
    <property type="entry name" value="Dimeric_a/b-barrel"/>
</dbReference>
<evidence type="ECO:0000313" key="2">
    <source>
        <dbReference type="EMBL" id="GGD36107.1"/>
    </source>
</evidence>
<organism evidence="2 3">
    <name type="scientific">Aureimonas glaciei</name>
    <dbReference type="NCBI Taxonomy" id="1776957"/>
    <lineage>
        <taxon>Bacteria</taxon>
        <taxon>Pseudomonadati</taxon>
        <taxon>Pseudomonadota</taxon>
        <taxon>Alphaproteobacteria</taxon>
        <taxon>Hyphomicrobiales</taxon>
        <taxon>Aurantimonadaceae</taxon>
        <taxon>Aureimonas</taxon>
    </lineage>
</organism>
<gene>
    <name evidence="2" type="ORF">GCM10011335_43860</name>
</gene>
<dbReference type="RefSeq" id="WP_188854596.1">
    <property type="nucleotide sequence ID" value="NZ_BMJJ01000013.1"/>
</dbReference>
<dbReference type="Gene3D" id="3.30.70.920">
    <property type="match status" value="1"/>
</dbReference>
<feature type="domain" description="Transcription regulator AsnC/Lrp ligand binding" evidence="1">
    <location>
        <begin position="6"/>
        <end position="77"/>
    </location>
</feature>
<accession>A0A916YAN9</accession>
<reference evidence="2" key="1">
    <citation type="journal article" date="2014" name="Int. J. Syst. Evol. Microbiol.">
        <title>Complete genome sequence of Corynebacterium casei LMG S-19264T (=DSM 44701T), isolated from a smear-ripened cheese.</title>
        <authorList>
            <consortium name="US DOE Joint Genome Institute (JGI-PGF)"/>
            <person name="Walter F."/>
            <person name="Albersmeier A."/>
            <person name="Kalinowski J."/>
            <person name="Ruckert C."/>
        </authorList>
    </citation>
    <scope>NUCLEOTIDE SEQUENCE</scope>
    <source>
        <strain evidence="2">CGMCC 1.15493</strain>
    </source>
</reference>
<proteinExistence type="predicted"/>
<reference evidence="2" key="2">
    <citation type="submission" date="2020-09" db="EMBL/GenBank/DDBJ databases">
        <authorList>
            <person name="Sun Q."/>
            <person name="Zhou Y."/>
        </authorList>
    </citation>
    <scope>NUCLEOTIDE SEQUENCE</scope>
    <source>
        <strain evidence="2">CGMCC 1.15493</strain>
    </source>
</reference>
<dbReference type="InterPro" id="IPR019887">
    <property type="entry name" value="Tscrpt_reg_AsnC/Lrp_C"/>
</dbReference>
<sequence length="82" mass="9047">MQTIFVQFKCRPGMAYAVADTLVQDVEEISEVYSTSGQYDLIAKFYLPAGRDLGHFVTEKLQVINGVSDTFTTVAFKAFGGN</sequence>
<dbReference type="Proteomes" id="UP000613160">
    <property type="component" value="Unassembled WGS sequence"/>
</dbReference>
<dbReference type="SUPFAM" id="SSF54909">
    <property type="entry name" value="Dimeric alpha+beta barrel"/>
    <property type="match status" value="1"/>
</dbReference>
<protein>
    <submittedName>
        <fullName evidence="2">AsnC family transcriptional regulator</fullName>
    </submittedName>
</protein>
<name>A0A916YAN9_9HYPH</name>
<dbReference type="EMBL" id="BMJJ01000013">
    <property type="protein sequence ID" value="GGD36107.1"/>
    <property type="molecule type" value="Genomic_DNA"/>
</dbReference>
<dbReference type="AlphaFoldDB" id="A0A916YAN9"/>
<evidence type="ECO:0000259" key="1">
    <source>
        <dbReference type="Pfam" id="PF01037"/>
    </source>
</evidence>
<evidence type="ECO:0000313" key="3">
    <source>
        <dbReference type="Proteomes" id="UP000613160"/>
    </source>
</evidence>
<keyword evidence="3" id="KW-1185">Reference proteome</keyword>